<keyword evidence="4" id="KW-1185">Reference proteome</keyword>
<feature type="domain" description="Inverse autotransporter beta-domain" evidence="2">
    <location>
        <begin position="32"/>
        <end position="196"/>
    </location>
</feature>
<feature type="chain" id="PRO_5045261690" evidence="1">
    <location>
        <begin position="34"/>
        <end position="732"/>
    </location>
</feature>
<protein>
    <submittedName>
        <fullName evidence="3">Inverse autotransporter beta domain-containing protein</fullName>
    </submittedName>
</protein>
<dbReference type="InterPro" id="IPR012334">
    <property type="entry name" value="Pectin_lyas_fold"/>
</dbReference>
<dbReference type="InterPro" id="IPR024519">
    <property type="entry name" value="IAT_beta"/>
</dbReference>
<dbReference type="Proteomes" id="UP001597294">
    <property type="component" value="Unassembled WGS sequence"/>
</dbReference>
<comment type="caution">
    <text evidence="3">The sequence shown here is derived from an EMBL/GenBank/DDBJ whole genome shotgun (WGS) entry which is preliminary data.</text>
</comment>
<evidence type="ECO:0000256" key="1">
    <source>
        <dbReference type="SAM" id="SignalP"/>
    </source>
</evidence>
<evidence type="ECO:0000259" key="2">
    <source>
        <dbReference type="Pfam" id="PF11924"/>
    </source>
</evidence>
<dbReference type="SMART" id="SM00710">
    <property type="entry name" value="PbH1"/>
    <property type="match status" value="7"/>
</dbReference>
<dbReference type="InterPro" id="IPR038177">
    <property type="entry name" value="IAT_beta_sf"/>
</dbReference>
<dbReference type="RefSeq" id="WP_380252757.1">
    <property type="nucleotide sequence ID" value="NZ_JBHUII010000007.1"/>
</dbReference>
<name>A0ABW5BKW3_9PROT</name>
<dbReference type="SUPFAM" id="SSF51126">
    <property type="entry name" value="Pectin lyase-like"/>
    <property type="match status" value="1"/>
</dbReference>
<gene>
    <name evidence="3" type="ORF">ACFSKO_14220</name>
</gene>
<dbReference type="EMBL" id="JBHUII010000007">
    <property type="protein sequence ID" value="MFD2206783.1"/>
    <property type="molecule type" value="Genomic_DNA"/>
</dbReference>
<dbReference type="Pfam" id="PF11924">
    <property type="entry name" value="IAT_beta"/>
    <property type="match status" value="1"/>
</dbReference>
<dbReference type="InterPro" id="IPR011050">
    <property type="entry name" value="Pectin_lyase_fold/virulence"/>
</dbReference>
<reference evidence="4" key="1">
    <citation type="journal article" date="2019" name="Int. J. Syst. Evol. Microbiol.">
        <title>The Global Catalogue of Microorganisms (GCM) 10K type strain sequencing project: providing services to taxonomists for standard genome sequencing and annotation.</title>
        <authorList>
            <consortium name="The Broad Institute Genomics Platform"/>
            <consortium name="The Broad Institute Genome Sequencing Center for Infectious Disease"/>
            <person name="Wu L."/>
            <person name="Ma J."/>
        </authorList>
    </citation>
    <scope>NUCLEOTIDE SEQUENCE [LARGE SCALE GENOMIC DNA]</scope>
    <source>
        <strain evidence="4">CGMCC 4.7192</strain>
    </source>
</reference>
<proteinExistence type="predicted"/>
<dbReference type="InterPro" id="IPR006626">
    <property type="entry name" value="PbH1"/>
</dbReference>
<organism evidence="3 4">
    <name type="scientific">Kiloniella antarctica</name>
    <dbReference type="NCBI Taxonomy" id="1550907"/>
    <lineage>
        <taxon>Bacteria</taxon>
        <taxon>Pseudomonadati</taxon>
        <taxon>Pseudomonadota</taxon>
        <taxon>Alphaproteobacteria</taxon>
        <taxon>Rhodospirillales</taxon>
        <taxon>Kiloniellaceae</taxon>
        <taxon>Kiloniella</taxon>
    </lineage>
</organism>
<feature type="signal peptide" evidence="1">
    <location>
        <begin position="1"/>
        <end position="33"/>
    </location>
</feature>
<evidence type="ECO:0000313" key="4">
    <source>
        <dbReference type="Proteomes" id="UP001597294"/>
    </source>
</evidence>
<dbReference type="Gene3D" id="2.40.160.160">
    <property type="entry name" value="Inverse autotransporter, beta-domain"/>
    <property type="match status" value="1"/>
</dbReference>
<sequence length="732" mass="80004">MPKRTSLTVGGTRTVLALFIMSSTFLSSTWVNAEENTVLEPGPSKKWGAHIEFEGKYGTDRHIGESSVFVPLYQDEKEMLFLDIRGKMDNHKSREANVGLGYRRIIDEDWLIGGYGFYDRRRSPEGNSFNQMTFGAEIMSGDFDLRMNGYVPFGDTIKTSAQHDSVQLNGSSITMKEGEERAMKGGDVEIGHTLPWLSLTEDGSDEFKLYLGGYHFWENDLDSVTGPRLRAEYRLNDVLMAGTRVSFNGEFQRDSPRGKQGFIGLKFRIPLQPDIAKKRARLSKIERRMTETIVRDIDVVAQAGSFGAEVPAIDMETGHELVNLNVIEGKSGAELKAAIEAASVGQVSFVNGQGQILNVSDTINLQSGQRVQGQFNVVHPNTGRQMSFGQTHVNGTDVNKNVFEMNDNSTLSGMTVSGGAHGIHSDGKNNVRIEKVNIRKTSQVGLNFENGTGLDVVDLEVSNLDFDNADGFSNANPNNTVTAVGVRLVSSSDIDIDNYTADYVGTGLFSNAVTDLNVRNSRISRSRKEGMVHHYLHDATFDNLSIDKTGADGAAFIVSADVNFTNSTLTNLGAMNSLGQYSGVNISGFSSDGSIIVGATENKNYNFENITITNASNSGMMLQEIKDSNFKNIDIANVNIIGVQLMRMMRDVENLTFDNVDIDNAGNAGFWMMGDFRNIDADITTTNTAVPCGKSKFMPTNLTQNGGQELIINGDVFAPADISARCADASNF</sequence>
<dbReference type="Gene3D" id="2.160.20.10">
    <property type="entry name" value="Single-stranded right-handed beta-helix, Pectin lyase-like"/>
    <property type="match status" value="1"/>
</dbReference>
<evidence type="ECO:0000313" key="3">
    <source>
        <dbReference type="EMBL" id="MFD2206783.1"/>
    </source>
</evidence>
<accession>A0ABW5BKW3</accession>
<keyword evidence="1" id="KW-0732">Signal</keyword>